<dbReference type="Pfam" id="PF04130">
    <property type="entry name" value="GCP_C_terminal"/>
    <property type="match status" value="1"/>
</dbReference>
<comment type="subcellular location">
    <subcellularLocation>
        <location evidence="1">Cytoplasm</location>
        <location evidence="1">Cytoskeleton</location>
    </subcellularLocation>
</comment>
<organism evidence="10 11">
    <name type="scientific">Trichogramma kaykai</name>
    <dbReference type="NCBI Taxonomy" id="54128"/>
    <lineage>
        <taxon>Eukaryota</taxon>
        <taxon>Metazoa</taxon>
        <taxon>Ecdysozoa</taxon>
        <taxon>Arthropoda</taxon>
        <taxon>Hexapoda</taxon>
        <taxon>Insecta</taxon>
        <taxon>Pterygota</taxon>
        <taxon>Neoptera</taxon>
        <taxon>Endopterygota</taxon>
        <taxon>Hymenoptera</taxon>
        <taxon>Apocrita</taxon>
        <taxon>Proctotrupomorpha</taxon>
        <taxon>Chalcidoidea</taxon>
        <taxon>Trichogrammatidae</taxon>
        <taxon>Trichogramma</taxon>
    </lineage>
</organism>
<evidence type="ECO:0000259" key="9">
    <source>
        <dbReference type="Pfam" id="PF17681"/>
    </source>
</evidence>
<evidence type="ECO:0000256" key="4">
    <source>
        <dbReference type="ARBA" id="ARBA00022701"/>
    </source>
</evidence>
<dbReference type="GO" id="GO:0005874">
    <property type="term" value="C:microtubule"/>
    <property type="evidence" value="ECO:0007669"/>
    <property type="project" value="UniProtKB-KW"/>
</dbReference>
<dbReference type="PANTHER" id="PTHR19302">
    <property type="entry name" value="GAMMA TUBULIN COMPLEX PROTEIN"/>
    <property type="match status" value="1"/>
</dbReference>
<name>A0ABD2VSI3_9HYME</name>
<dbReference type="InterPro" id="IPR041470">
    <property type="entry name" value="GCP_N"/>
</dbReference>
<gene>
    <name evidence="10" type="ORF">TKK_020472</name>
</gene>
<feature type="domain" description="Gamma tubulin complex component protein N-terminal" evidence="9">
    <location>
        <begin position="379"/>
        <end position="684"/>
    </location>
</feature>
<reference evidence="10 11" key="1">
    <citation type="journal article" date="2024" name="bioRxiv">
        <title>A reference genome for Trichogramma kaykai: A tiny desert-dwelling parasitoid wasp with competing sex-ratio distorters.</title>
        <authorList>
            <person name="Culotta J."/>
            <person name="Lindsey A.R."/>
        </authorList>
    </citation>
    <scope>NUCLEOTIDE SEQUENCE [LARGE SCALE GENOMIC DNA]</scope>
    <source>
        <strain evidence="10 11">KSX58</strain>
    </source>
</reference>
<comment type="caution">
    <text evidence="10">The sequence shown here is derived from an EMBL/GenBank/DDBJ whole genome shotgun (WGS) entry which is preliminary data.</text>
</comment>
<evidence type="ECO:0000256" key="3">
    <source>
        <dbReference type="ARBA" id="ARBA00022490"/>
    </source>
</evidence>
<dbReference type="EMBL" id="JBJJXI010000184">
    <property type="protein sequence ID" value="KAL3383674.1"/>
    <property type="molecule type" value="Genomic_DNA"/>
</dbReference>
<evidence type="ECO:0000313" key="11">
    <source>
        <dbReference type="Proteomes" id="UP001627154"/>
    </source>
</evidence>
<keyword evidence="5" id="KW-0206">Cytoskeleton</keyword>
<evidence type="ECO:0000256" key="6">
    <source>
        <dbReference type="SAM" id="Coils"/>
    </source>
</evidence>
<feature type="region of interest" description="Disordered" evidence="7">
    <location>
        <begin position="788"/>
        <end position="817"/>
    </location>
</feature>
<evidence type="ECO:0000256" key="2">
    <source>
        <dbReference type="ARBA" id="ARBA00010337"/>
    </source>
</evidence>
<feature type="coiled-coil region" evidence="6">
    <location>
        <begin position="705"/>
        <end position="743"/>
    </location>
</feature>
<dbReference type="Proteomes" id="UP001627154">
    <property type="component" value="Unassembled WGS sequence"/>
</dbReference>
<evidence type="ECO:0008006" key="12">
    <source>
        <dbReference type="Google" id="ProtNLM"/>
    </source>
</evidence>
<evidence type="ECO:0000256" key="1">
    <source>
        <dbReference type="ARBA" id="ARBA00004245"/>
    </source>
</evidence>
<dbReference type="PANTHER" id="PTHR19302:SF70">
    <property type="entry name" value="GAMMA-TUBULIN COMPLEX COMPONENT 6"/>
    <property type="match status" value="1"/>
</dbReference>
<proteinExistence type="inferred from homology"/>
<keyword evidence="4" id="KW-0493">Microtubule</keyword>
<evidence type="ECO:0000256" key="5">
    <source>
        <dbReference type="ARBA" id="ARBA00023212"/>
    </source>
</evidence>
<keyword evidence="3" id="KW-0963">Cytoplasm</keyword>
<sequence>MDREVDSVYGLVGRLCESIYHTNRQKSHDDDENAQEEEKHLKRLRARAYEILLNKSDKDEGQHDEPCEPIMDLLKHAYILRVGAGRISHANELEEYLDEFIDGKLQEEDPVAYSILQFLSSLKSLESIDDTSLNIFYYDRPHPQLPEMVCGKSSVPPFQVYPVESFHLPKKFEAMLKQDKGNIISYDGIEPGNKLVLLDRFASCTSIIPSIRYRGNTNSSTSISSKDTIQSLKEMNFMSDYFLPQIRGIESPDEYLQINREGIVEEPETPLQAKDPLQMFAENGFAIQKHDMDICEIEEDFEETSPVNNLEKMWENMDKLGPISSYRTWETLGDSNPSKELPFASELVDATLHIINVAQDNLLMNYIPEVNVISYEQFIDDIKVLLLGVESSTFLYNPMNGFELKKNSAIHGISSSTLENMCYEVTFWGTCFKNLSDMVTPDPETGKLQIEGLIFKALCGSIKEFLLFYHAAILRVTTLISSKNGLLEVLDKLRPLGNLIAKVAQLCRCDRHKTTLGEGIGILTHIYKEVTRVTEKNVALVFYSILKDCCEVYFRFLQHWIFKGACADIYEEFMIVARPQYLRTRTHRFWTRAFIINPNLVPGFLADLVNPILQCGKAITLLKICDPKNPLIRLSVSSQPPVHVCLNVAMLQDQARFYEDYAARGEAERGEQLTLNSAIQSLKEAERKRAALVMAAQQVTLLRLKKEREDELKKIAKDKLDLLEELKDQAEQAALRKERDRKSELLEDKRILEEYLKIENEAIRQENVGKENNLRYYKELAEEIENRRRIREESTSKDNHDAPETKTDDSEAVKSDEKITDEITEKPKIIIDDLEDTKNVNSDSAPIQEASPATVEVAADEENKSSIVSPSNKAVRPTVLDINSVTNRNIEAKRNKLKVLESEFGFVEPAADIPWIKLNMDSLTEAQKNRLKILDTEFGLSPVKETAQVRPKIEDDDLTDAQRNKLKILQNEFGFEEEDTKFIKQETDLDNLTDAQRNKIKVLGTEYNLENVKEDAKPPIDMDNLTDAQRNRMKILQNEYGFGDPIINTNATLDLDNLTDAQKNRLKVLNSEYGIFTPNNNEQIIIENVTDISKMTISEINRMKNMAHNDWNELVVNKKLNNPSGKTEIQLNWNEHEPVETPELTEAQQNRNRVMSTVFDLPAINDENKPRGNNVSLTDCQKNRNRNMAHNFEYDYNAHTPMSTATDMFTISTHSGSAQEPHSCANTPFSEITNHSELFRAQSSDASGLTDEVSRNSFRSDSKGIFHDMSPAFPQFIGLASMPSTPADALGEYQPPQHEQQKQLTSADIEMINSTSLQVFLEKSIVVPLSVQSRLVNDAIVKYLLTEHSMLSHLHSLRSYYFLLNGEFGKSLTQSLFTRLYQVESPVELFNSSILSNFLEKALVSSLSGTYANSELLSLSASDLPDTLQTSNPEALSSLSLNYKISWPLNIIFNDMVMQQYSKVFKFLLMVGRVLWVLQEDFHILKVERKASCAKQHHKLQLFRHSMMQFMNALHTYLTCGVLHASWAEFERELEQAHTLDEINDKHVAYLKKILSRCMLNQRGEKMRTCLTNIFKVVLKFHNRIRSRQQSTHTASSYENLERMYLAFCEQRAFLAHVAEKLAQAGYQPHLMQFLHALNINPRYELAVKK</sequence>
<dbReference type="GO" id="GO:0005815">
    <property type="term" value="C:microtubule organizing center"/>
    <property type="evidence" value="ECO:0007669"/>
    <property type="project" value="UniProtKB-ARBA"/>
</dbReference>
<dbReference type="InterPro" id="IPR042241">
    <property type="entry name" value="GCP_C_sf"/>
</dbReference>
<dbReference type="InterPro" id="IPR040457">
    <property type="entry name" value="GCP_C"/>
</dbReference>
<evidence type="ECO:0000256" key="7">
    <source>
        <dbReference type="SAM" id="MobiDB-lite"/>
    </source>
</evidence>
<keyword evidence="11" id="KW-1185">Reference proteome</keyword>
<accession>A0ABD2VSI3</accession>
<evidence type="ECO:0000313" key="10">
    <source>
        <dbReference type="EMBL" id="KAL3383674.1"/>
    </source>
</evidence>
<dbReference type="InterPro" id="IPR007259">
    <property type="entry name" value="GCP"/>
</dbReference>
<dbReference type="Gene3D" id="1.20.120.1900">
    <property type="entry name" value="Gamma-tubulin complex, C-terminal domain"/>
    <property type="match status" value="1"/>
</dbReference>
<evidence type="ECO:0000259" key="8">
    <source>
        <dbReference type="Pfam" id="PF04130"/>
    </source>
</evidence>
<comment type="similarity">
    <text evidence="2">Belongs to the TUBGCP family.</text>
</comment>
<keyword evidence="6" id="KW-0175">Coiled coil</keyword>
<dbReference type="Pfam" id="PF17681">
    <property type="entry name" value="GCP_N_terminal"/>
    <property type="match status" value="1"/>
</dbReference>
<protein>
    <recommendedName>
        <fullName evidence="12">Gamma-tubulin complex component 6</fullName>
    </recommendedName>
</protein>
<feature type="domain" description="Gamma tubulin complex component C-terminal" evidence="8">
    <location>
        <begin position="1351"/>
        <end position="1642"/>
    </location>
</feature>